<evidence type="ECO:0000313" key="3">
    <source>
        <dbReference type="Proteomes" id="UP000002028"/>
    </source>
</evidence>
<dbReference type="Pfam" id="PF20508">
    <property type="entry name" value="DUF6734"/>
    <property type="match status" value="1"/>
</dbReference>
<reference evidence="2 3" key="1">
    <citation type="journal article" date="2010" name="Stand. Genomic Sci.">
        <title>Complete genome sequence of Spirosoma linguale type strain (1).</title>
        <authorList>
            <person name="Lail K."/>
            <person name="Sikorski J."/>
            <person name="Saunders E."/>
            <person name="Lapidus A."/>
            <person name="Glavina Del Rio T."/>
            <person name="Copeland A."/>
            <person name="Tice H."/>
            <person name="Cheng J.-F."/>
            <person name="Lucas S."/>
            <person name="Nolan M."/>
            <person name="Bruce D."/>
            <person name="Goodwin L."/>
            <person name="Pitluck S."/>
            <person name="Ivanova N."/>
            <person name="Mavromatis K."/>
            <person name="Ovchinnikova G."/>
            <person name="Pati A."/>
            <person name="Chen A."/>
            <person name="Palaniappan K."/>
            <person name="Land M."/>
            <person name="Hauser L."/>
            <person name="Chang Y.-J."/>
            <person name="Jeffries C.D."/>
            <person name="Chain P."/>
            <person name="Brettin T."/>
            <person name="Detter J.C."/>
            <person name="Schuetze A."/>
            <person name="Rohde M."/>
            <person name="Tindall B.J."/>
            <person name="Goeker M."/>
            <person name="Bristow J."/>
            <person name="Eisen J.A."/>
            <person name="Markowitz V."/>
            <person name="Hugenholtz P."/>
            <person name="Kyrpides N.C."/>
            <person name="Klenk H.-P."/>
            <person name="Chen F."/>
        </authorList>
    </citation>
    <scope>NUCLEOTIDE SEQUENCE [LARGE SCALE GENOMIC DNA]</scope>
    <source>
        <strain evidence="3">ATCC 33905 / DSM 74 / LMG 10896 / Claus 1</strain>
    </source>
</reference>
<dbReference type="Proteomes" id="UP000002028">
    <property type="component" value="Chromosome"/>
</dbReference>
<dbReference type="KEGG" id="sli:Slin_4703"/>
<protein>
    <recommendedName>
        <fullName evidence="1">DUF6734 domain-containing protein</fullName>
    </recommendedName>
</protein>
<gene>
    <name evidence="2" type="ordered locus">Slin_4703</name>
</gene>
<accession>D2QPM2</accession>
<sequence>MTTIYQSLWMQPHKDEAPASSLAYIPNRRFGGWLDQKYFYMGITLSVLKLREFYRDVVLVGDSLAKEILIDQLNLPYTDVELTLDGLNYPPSMWAVGKLLAYRGARTPFIHVDGDLMIWEKLPAFNPKKKQLLFQNFEFDDSYATVLKQMQCTYDYLPDEFLQFMQRGASVTSLNAGLLGTNDPDFLAEYTEKALRFVDLNVDRIRQTKDQSLNMMYEQLLCYLIAEERKIDLVPYYNFNRHNIVEVMEHSQLNAFIQVPHEVKLIHLMGDSKRQQLDCYQLEQRLIYEYPAYHRKVLDLVESTQLTNAI</sequence>
<dbReference type="AlphaFoldDB" id="D2QPM2"/>
<feature type="domain" description="DUF6734" evidence="1">
    <location>
        <begin position="4"/>
        <end position="299"/>
    </location>
</feature>
<dbReference type="STRING" id="504472.Slin_4703"/>
<dbReference type="HOGENOM" id="CLU_054034_0_0_10"/>
<organism evidence="2 3">
    <name type="scientific">Spirosoma linguale (strain ATCC 33905 / DSM 74 / LMG 10896 / Claus 1)</name>
    <dbReference type="NCBI Taxonomy" id="504472"/>
    <lineage>
        <taxon>Bacteria</taxon>
        <taxon>Pseudomonadati</taxon>
        <taxon>Bacteroidota</taxon>
        <taxon>Cytophagia</taxon>
        <taxon>Cytophagales</taxon>
        <taxon>Cytophagaceae</taxon>
        <taxon>Spirosoma</taxon>
    </lineage>
</organism>
<keyword evidence="3" id="KW-1185">Reference proteome</keyword>
<dbReference type="InterPro" id="IPR046621">
    <property type="entry name" value="DUF6734"/>
</dbReference>
<dbReference type="EMBL" id="CP001769">
    <property type="protein sequence ID" value="ADB40681.1"/>
    <property type="molecule type" value="Genomic_DNA"/>
</dbReference>
<evidence type="ECO:0000259" key="1">
    <source>
        <dbReference type="Pfam" id="PF20508"/>
    </source>
</evidence>
<evidence type="ECO:0000313" key="2">
    <source>
        <dbReference type="EMBL" id="ADB40681.1"/>
    </source>
</evidence>
<proteinExistence type="predicted"/>
<dbReference type="eggNOG" id="ENOG502ZNQP">
    <property type="taxonomic scope" value="Bacteria"/>
</dbReference>
<name>D2QPM2_SPILD</name>
<dbReference type="RefSeq" id="WP_012929185.1">
    <property type="nucleotide sequence ID" value="NC_013730.1"/>
</dbReference>